<accession>A0A1I8GJZ1</accession>
<evidence type="ECO:0000259" key="2">
    <source>
        <dbReference type="PROSITE" id="PS50004"/>
    </source>
</evidence>
<organism evidence="3 4">
    <name type="scientific">Macrostomum lignano</name>
    <dbReference type="NCBI Taxonomy" id="282301"/>
    <lineage>
        <taxon>Eukaryota</taxon>
        <taxon>Metazoa</taxon>
        <taxon>Spiralia</taxon>
        <taxon>Lophotrochozoa</taxon>
        <taxon>Platyhelminthes</taxon>
        <taxon>Rhabditophora</taxon>
        <taxon>Macrostomorpha</taxon>
        <taxon>Macrostomida</taxon>
        <taxon>Macrostomidae</taxon>
        <taxon>Macrostomum</taxon>
    </lineage>
</organism>
<evidence type="ECO:0000313" key="4">
    <source>
        <dbReference type="WBParaSite" id="maker-uti_cns_0002189-snap-gene-0.11-mRNA-1"/>
    </source>
</evidence>
<dbReference type="InterPro" id="IPR043541">
    <property type="entry name" value="SYT14/14L/16"/>
</dbReference>
<dbReference type="SMART" id="SM00239">
    <property type="entry name" value="C2"/>
    <property type="match status" value="2"/>
</dbReference>
<evidence type="ECO:0000256" key="1">
    <source>
        <dbReference type="SAM" id="MobiDB-lite"/>
    </source>
</evidence>
<dbReference type="Gene3D" id="2.60.40.150">
    <property type="entry name" value="C2 domain"/>
    <property type="match status" value="2"/>
</dbReference>
<feature type="domain" description="C2" evidence="2">
    <location>
        <begin position="236"/>
        <end position="359"/>
    </location>
</feature>
<proteinExistence type="predicted"/>
<reference evidence="4" key="1">
    <citation type="submission" date="2016-11" db="UniProtKB">
        <authorList>
            <consortium name="WormBaseParasite"/>
        </authorList>
    </citation>
    <scope>IDENTIFICATION</scope>
</reference>
<keyword evidence="3" id="KW-1185">Reference proteome</keyword>
<feature type="region of interest" description="Disordered" evidence="1">
    <location>
        <begin position="147"/>
        <end position="235"/>
    </location>
</feature>
<feature type="compositionally biased region" description="Basic and acidic residues" evidence="1">
    <location>
        <begin position="164"/>
        <end position="175"/>
    </location>
</feature>
<dbReference type="Pfam" id="PF00168">
    <property type="entry name" value="C2"/>
    <property type="match status" value="2"/>
</dbReference>
<feature type="compositionally biased region" description="Polar residues" evidence="1">
    <location>
        <begin position="176"/>
        <end position="185"/>
    </location>
</feature>
<dbReference type="Proteomes" id="UP000095280">
    <property type="component" value="Unplaced"/>
</dbReference>
<dbReference type="PANTHER" id="PTHR46129">
    <property type="entry name" value="SYNAPTOTAGMIN 14, ISOFORM D"/>
    <property type="match status" value="1"/>
</dbReference>
<dbReference type="SUPFAM" id="SSF49562">
    <property type="entry name" value="C2 domain (Calcium/lipid-binding domain, CaLB)"/>
    <property type="match status" value="2"/>
</dbReference>
<evidence type="ECO:0000313" key="3">
    <source>
        <dbReference type="Proteomes" id="UP000095280"/>
    </source>
</evidence>
<dbReference type="WBParaSite" id="maker-uti_cns_0002189-snap-gene-0.11-mRNA-1">
    <property type="protein sequence ID" value="maker-uti_cns_0002189-snap-gene-0.11-mRNA-1"/>
    <property type="gene ID" value="maker-uti_cns_0002189-snap-gene-0.11"/>
</dbReference>
<dbReference type="PROSITE" id="PS50004">
    <property type="entry name" value="C2"/>
    <property type="match status" value="2"/>
</dbReference>
<dbReference type="InterPro" id="IPR035892">
    <property type="entry name" value="C2_domain_sf"/>
</dbReference>
<feature type="compositionally biased region" description="Polar residues" evidence="1">
    <location>
        <begin position="87"/>
        <end position="96"/>
    </location>
</feature>
<dbReference type="AlphaFoldDB" id="A0A1I8GJZ1"/>
<sequence length="549" mass="59477">FPPRRSFINLSPYGRRWWSSTREAELQSVAIRPLCSSKNLQFAIGTHKLAVCARIGQTCPELLALCLTRHYQGRTASEHRPLPRLTATPQTQQSRPHNFGSRVGERSESARLWRRTSKLNVSGAAFRVAQTPATSLRGLLSCCYGSRQGRPASPDGRPGSPPQEEDKAETRDSNHRQSSLPTDENCSAGANEDGNCAESMPAAVSGSRTVDGGAPRDPDGISSSQPAWAPPPGPRPVGALDVGIRYECADRQVVVRVIRTLDLRPVGAVDLSGRWNSVLVSLALLPARKQRHQTEMVKGESPAFGESFVFSGIYASELSRLAVRFRAYGCERKRRKLLIGECTLALASLADSPAAAGAPAEAAGTEETLQLPLLPCSGPRSHVGSDTGFSEASSTQAGSCISVMGSAELFLGLGYNAKTGQLAVEVMKGSGFRLPGSSKAPETSVKLALMASTSQILFKSKTSFANATPNPTWKESFMFPINRFQLADVTAVLSIYAKRSIKRREMIGWFAIGRNSSGEEEAAHWHDMLEARGELVSRWHRLLHPDEKK</sequence>
<name>A0A1I8GJZ1_9PLAT</name>
<feature type="region of interest" description="Disordered" evidence="1">
    <location>
        <begin position="76"/>
        <end position="111"/>
    </location>
</feature>
<dbReference type="PANTHER" id="PTHR46129:SF2">
    <property type="entry name" value="SYNAPTOTAGMIN 14, ISOFORM D"/>
    <property type="match status" value="1"/>
</dbReference>
<dbReference type="InterPro" id="IPR000008">
    <property type="entry name" value="C2_dom"/>
</dbReference>
<feature type="domain" description="C2" evidence="2">
    <location>
        <begin position="405"/>
        <end position="540"/>
    </location>
</feature>
<protein>
    <submittedName>
        <fullName evidence="4">C2 domain-containing protein</fullName>
    </submittedName>
</protein>
<dbReference type="GO" id="GO:0005543">
    <property type="term" value="F:phospholipid binding"/>
    <property type="evidence" value="ECO:0007669"/>
    <property type="project" value="TreeGrafter"/>
</dbReference>